<comment type="caution">
    <text evidence="1">The sequence shown here is derived from an EMBL/GenBank/DDBJ whole genome shotgun (WGS) entry which is preliminary data.</text>
</comment>
<dbReference type="EMBL" id="BLAL01000236">
    <property type="protein sequence ID" value="GES94429.1"/>
    <property type="molecule type" value="Genomic_DNA"/>
</dbReference>
<name>A0A2Z6R0Y8_9GLOM</name>
<organism evidence="1 3">
    <name type="scientific">Rhizophagus clarus</name>
    <dbReference type="NCBI Taxonomy" id="94130"/>
    <lineage>
        <taxon>Eukaryota</taxon>
        <taxon>Fungi</taxon>
        <taxon>Fungi incertae sedis</taxon>
        <taxon>Mucoromycota</taxon>
        <taxon>Glomeromycotina</taxon>
        <taxon>Glomeromycetes</taxon>
        <taxon>Glomerales</taxon>
        <taxon>Glomeraceae</taxon>
        <taxon>Rhizophagus</taxon>
    </lineage>
</organism>
<evidence type="ECO:0000313" key="1">
    <source>
        <dbReference type="EMBL" id="GBB90621.1"/>
    </source>
</evidence>
<reference evidence="1 3" key="1">
    <citation type="submission" date="2017-11" db="EMBL/GenBank/DDBJ databases">
        <title>The genome of Rhizophagus clarus HR1 reveals common genetic basis of auxotrophy among arbuscular mycorrhizal fungi.</title>
        <authorList>
            <person name="Kobayashi Y."/>
        </authorList>
    </citation>
    <scope>NUCLEOTIDE SEQUENCE [LARGE SCALE GENOMIC DNA]</scope>
    <source>
        <strain evidence="1 3">HR1</strain>
    </source>
</reference>
<accession>A0A2Z6R0Y8</accession>
<proteinExistence type="predicted"/>
<dbReference type="Proteomes" id="UP000247702">
    <property type="component" value="Unassembled WGS sequence"/>
</dbReference>
<dbReference type="EMBL" id="BEXD01000849">
    <property type="protein sequence ID" value="GBB90621.1"/>
    <property type="molecule type" value="Genomic_DNA"/>
</dbReference>
<evidence type="ECO:0000313" key="3">
    <source>
        <dbReference type="Proteomes" id="UP000247702"/>
    </source>
</evidence>
<dbReference type="Proteomes" id="UP000615446">
    <property type="component" value="Unassembled WGS sequence"/>
</dbReference>
<gene>
    <name evidence="2" type="ORF">RCL2_002115900</name>
    <name evidence="1" type="ORF">RclHR1_17620001</name>
</gene>
<dbReference type="OrthoDB" id="2362462at2759"/>
<dbReference type="AlphaFoldDB" id="A0A2Z6R0Y8"/>
<sequence>MRNNGFIIEDVLFYENTVESIDSLITSYFPLVKKRDYILLNGSTSKLKAATNQEKSLKNFRDNMSKSNKRLYLALKSNNSNETLIDKEEVKENKSNITD</sequence>
<protein>
    <submittedName>
        <fullName evidence="1">Uncharacterized protein</fullName>
    </submittedName>
</protein>
<keyword evidence="3" id="KW-1185">Reference proteome</keyword>
<evidence type="ECO:0000313" key="2">
    <source>
        <dbReference type="EMBL" id="GES94429.1"/>
    </source>
</evidence>
<reference evidence="2" key="2">
    <citation type="submission" date="2019-10" db="EMBL/GenBank/DDBJ databases">
        <title>Conservation and host-specific expression of non-tandemly repeated heterogenous ribosome RNA gene in arbuscular mycorrhizal fungi.</title>
        <authorList>
            <person name="Maeda T."/>
            <person name="Kobayashi Y."/>
            <person name="Nakagawa T."/>
            <person name="Ezawa T."/>
            <person name="Yamaguchi K."/>
            <person name="Bino T."/>
            <person name="Nishimoto Y."/>
            <person name="Shigenobu S."/>
            <person name="Kawaguchi M."/>
        </authorList>
    </citation>
    <scope>NUCLEOTIDE SEQUENCE</scope>
    <source>
        <strain evidence="2">HR1</strain>
    </source>
</reference>